<dbReference type="SUPFAM" id="SSF46689">
    <property type="entry name" value="Homeodomain-like"/>
    <property type="match status" value="2"/>
</dbReference>
<dbReference type="PROSITE" id="PS50157">
    <property type="entry name" value="ZINC_FINGER_C2H2_2"/>
    <property type="match status" value="2"/>
</dbReference>
<evidence type="ECO:0000313" key="6">
    <source>
        <dbReference type="EMBL" id="KAJ2008157.1"/>
    </source>
</evidence>
<feature type="domain" description="C2H2-type" evidence="4">
    <location>
        <begin position="576"/>
        <end position="603"/>
    </location>
</feature>
<dbReference type="PROSITE" id="PS51294">
    <property type="entry name" value="HTH_MYB"/>
    <property type="match status" value="3"/>
</dbReference>
<organism evidence="6 7">
    <name type="scientific">Coemansia thaxteri</name>
    <dbReference type="NCBI Taxonomy" id="2663907"/>
    <lineage>
        <taxon>Eukaryota</taxon>
        <taxon>Fungi</taxon>
        <taxon>Fungi incertae sedis</taxon>
        <taxon>Zoopagomycota</taxon>
        <taxon>Kickxellomycotina</taxon>
        <taxon>Kickxellomycetes</taxon>
        <taxon>Kickxellales</taxon>
        <taxon>Kickxellaceae</taxon>
        <taxon>Coemansia</taxon>
    </lineage>
</organism>
<dbReference type="SMART" id="SM00717">
    <property type="entry name" value="SANT"/>
    <property type="match status" value="3"/>
</dbReference>
<dbReference type="GO" id="GO:0000981">
    <property type="term" value="F:DNA-binding transcription factor activity, RNA polymerase II-specific"/>
    <property type="evidence" value="ECO:0007669"/>
    <property type="project" value="TreeGrafter"/>
</dbReference>
<dbReference type="GO" id="GO:0000978">
    <property type="term" value="F:RNA polymerase II cis-regulatory region sequence-specific DNA binding"/>
    <property type="evidence" value="ECO:0007669"/>
    <property type="project" value="TreeGrafter"/>
</dbReference>
<feature type="region of interest" description="Disordered" evidence="2">
    <location>
        <begin position="1"/>
        <end position="33"/>
    </location>
</feature>
<dbReference type="PANTHER" id="PTHR45614">
    <property type="entry name" value="MYB PROTEIN-RELATED"/>
    <property type="match status" value="1"/>
</dbReference>
<dbReference type="EMBL" id="JANBQF010000010">
    <property type="protein sequence ID" value="KAJ2008157.1"/>
    <property type="molecule type" value="Genomic_DNA"/>
</dbReference>
<dbReference type="CDD" id="cd00167">
    <property type="entry name" value="SANT"/>
    <property type="match status" value="2"/>
</dbReference>
<feature type="domain" description="Myb-like" evidence="3">
    <location>
        <begin position="243"/>
        <end position="293"/>
    </location>
</feature>
<feature type="domain" description="Myb-like" evidence="3">
    <location>
        <begin position="294"/>
        <end position="344"/>
    </location>
</feature>
<feature type="region of interest" description="Disordered" evidence="2">
    <location>
        <begin position="531"/>
        <end position="555"/>
    </location>
</feature>
<evidence type="ECO:0000259" key="5">
    <source>
        <dbReference type="PROSITE" id="PS51294"/>
    </source>
</evidence>
<feature type="domain" description="Myb-like" evidence="3">
    <location>
        <begin position="194"/>
        <end position="242"/>
    </location>
</feature>
<feature type="compositionally biased region" description="Polar residues" evidence="2">
    <location>
        <begin position="1157"/>
        <end position="1167"/>
    </location>
</feature>
<keyword evidence="1" id="KW-0479">Metal-binding</keyword>
<dbReference type="OrthoDB" id="2143914at2759"/>
<dbReference type="InterPro" id="IPR001005">
    <property type="entry name" value="SANT/Myb"/>
</dbReference>
<sequence>MSSKSTVTGPDEDEHYENRELGHPNKALRHKAPGLHYAVPHDISSAILYSVAGMASPEAAASPAAFGTSPQSGLSFPFPPVLSSNSIADDADSESDVDSGRGPPPLSLPTTAAAAMHPQLSSQLDALVTNSAAVISLSGASLQEQVRVAKDQAIEILHVLDAENMLEHGIAEYINDVEASFSDLNPKTTFPKLRAAWTREEDRLLTLGVRVYGPNTESWPRIATLVPGRTNKSCRKRWFHSLDPSLHKGPWTPEEDEVLRQRVLQFPSQWSRVAEGIVGRTDDQCAKRWRESLDPEIDRGKWRPEEDRLLLEKFAEFGTQWQKIATYFQGRPGLHCRNRWRKIQRIISQKERKTGPIPADNMTEALASVTESVNRRKTAQRSRVHYQTCTTRHAGSLGAVPGLTGSKVAEGKVGGVHARQAALDTSAGPAKLSLKAQRRGQSQEMLYMMSPLSIPADAAALAATDMRGIRTPQSLALSGSQHQFLGSPQQDASMGALFMPSEPPDAALTAAVAAAASSGFSQAEGSLRANTLAASASHHQSGGSGGGGGAKRSASMLFSPTEEQRQRLQRLGLRLYGCAAAPALCNASFADSLSLNSHLKLAHPQIASLIPLLNNGSGAAPASSDCAGGGMPGSVAEAVAASIASAPQSERSVGSDNAAALGKGPRPYRCAMPTCNHAYKNISGLEYHIFQSRKASSHLMLASPSVDQNATDRQEGGLDDAMPDISMAEPGVYADMLGGVSHMSRTVGGGDVVAGASSALSMPGAAYQEMRSVDSQPLQCTEVDCLARFATELDLRQHVAAQHPRPIRRAIKPSNRVKAGRSTPTDPLSLKGTFWGTATISDVLGAAAMDAPAMPTIPEGGISTSVSQAAAAAAAIAAVMGYGDDAQGLALRSNTPGPPQSMLSHGGSMQQHVHRQMAYQGPPNQPYFQAAAAPFLSAPALISANGGEPGNIGSYFSLGLNNAPGASGTPPPPQQQQQQHYQPMAPVMFGASSASNIPVSSESAGAAAASMMLEAINQAAVGAEIRINGNPAGGPVSCGMGSADNMAMDMQLMRNMMNPSFFIAPSDGDPANRVALSSGMCSQPAAATSAVYAAGGNYSNTPSGARNGEADVRMGDAQQDGEQGYARSHRSDSFDLSSLATVPSTAQHSAETMGDASDSQLTANSAGTKAGAHSQMAAALMSKRNRQQQQASSATSSQAPTPTGLQQPLGILPWTQSYSALSMLPFSSDSQNRHSMHDGLPQPHHHQRLYTPQPMDLAQFQFQSQQQPQPQTMLQDLPQLVATAPNSTGPRYQRQFASTLHLNQHQQPSLPHLSSNSFIQCPAVRCSQAFTDANALKQHLHYDHPHDVAIAFSGGASNPGSPMEGFLSTMPTNHQAPPLGLSQGPLSAGAVLQPQQPHSQSAMLHLGPATASGVLASDRAKAPHWVNPSVWSMWIAAANGQGDVTATATATAMGITPGVSGPQSFIPASSTPLAQPTYSHLQHPTDTELLRMFQSANRTDTS</sequence>
<evidence type="ECO:0000259" key="3">
    <source>
        <dbReference type="PROSITE" id="PS50090"/>
    </source>
</evidence>
<feature type="region of interest" description="Disordered" evidence="2">
    <location>
        <begin position="1117"/>
        <end position="1209"/>
    </location>
</feature>
<proteinExistence type="predicted"/>
<keyword evidence="1" id="KW-0862">Zinc</keyword>
<protein>
    <submittedName>
        <fullName evidence="6">Uncharacterized protein</fullName>
    </submittedName>
</protein>
<evidence type="ECO:0000313" key="7">
    <source>
        <dbReference type="Proteomes" id="UP001150907"/>
    </source>
</evidence>
<evidence type="ECO:0000259" key="4">
    <source>
        <dbReference type="PROSITE" id="PS50157"/>
    </source>
</evidence>
<feature type="region of interest" description="Disordered" evidence="2">
    <location>
        <begin position="85"/>
        <end position="109"/>
    </location>
</feature>
<feature type="domain" description="HTH myb-type" evidence="5">
    <location>
        <begin position="299"/>
        <end position="348"/>
    </location>
</feature>
<dbReference type="SMART" id="SM00355">
    <property type="entry name" value="ZnF_C2H2"/>
    <property type="match status" value="4"/>
</dbReference>
<feature type="compositionally biased region" description="Polar residues" evidence="2">
    <location>
        <begin position="1134"/>
        <end position="1150"/>
    </location>
</feature>
<name>A0A9W8EK92_9FUNG</name>
<evidence type="ECO:0000256" key="2">
    <source>
        <dbReference type="SAM" id="MobiDB-lite"/>
    </source>
</evidence>
<feature type="region of interest" description="Disordered" evidence="2">
    <location>
        <begin position="1229"/>
        <end position="1248"/>
    </location>
</feature>
<gene>
    <name evidence="6" type="ORF">H4R26_000362</name>
</gene>
<dbReference type="InterPro" id="IPR017930">
    <property type="entry name" value="Myb_dom"/>
</dbReference>
<dbReference type="InterPro" id="IPR050560">
    <property type="entry name" value="MYB_TF"/>
</dbReference>
<feature type="domain" description="C2H2-type" evidence="4">
    <location>
        <begin position="1319"/>
        <end position="1349"/>
    </location>
</feature>
<feature type="domain" description="HTH myb-type" evidence="5">
    <location>
        <begin position="189"/>
        <end position="238"/>
    </location>
</feature>
<dbReference type="PROSITE" id="PS00028">
    <property type="entry name" value="ZINC_FINGER_C2H2_1"/>
    <property type="match status" value="2"/>
</dbReference>
<dbReference type="PROSITE" id="PS50090">
    <property type="entry name" value="MYB_LIKE"/>
    <property type="match status" value="3"/>
</dbReference>
<dbReference type="Proteomes" id="UP001150907">
    <property type="component" value="Unassembled WGS sequence"/>
</dbReference>
<dbReference type="GO" id="GO:0008270">
    <property type="term" value="F:zinc ion binding"/>
    <property type="evidence" value="ECO:0007669"/>
    <property type="project" value="UniProtKB-KW"/>
</dbReference>
<comment type="caution">
    <text evidence="6">The sequence shown here is derived from an EMBL/GenBank/DDBJ whole genome shotgun (WGS) entry which is preliminary data.</text>
</comment>
<dbReference type="Gene3D" id="1.10.10.60">
    <property type="entry name" value="Homeodomain-like"/>
    <property type="match status" value="3"/>
</dbReference>
<dbReference type="Pfam" id="PF13921">
    <property type="entry name" value="Myb_DNA-bind_6"/>
    <property type="match status" value="1"/>
</dbReference>
<feature type="domain" description="HTH myb-type" evidence="5">
    <location>
        <begin position="243"/>
        <end position="297"/>
    </location>
</feature>
<evidence type="ECO:0000256" key="1">
    <source>
        <dbReference type="PROSITE-ProRule" id="PRU00042"/>
    </source>
</evidence>
<feature type="compositionally biased region" description="Low complexity" evidence="2">
    <location>
        <begin position="1187"/>
        <end position="1203"/>
    </location>
</feature>
<dbReference type="InterPro" id="IPR013087">
    <property type="entry name" value="Znf_C2H2_type"/>
</dbReference>
<dbReference type="Pfam" id="PF00249">
    <property type="entry name" value="Myb_DNA-binding"/>
    <property type="match status" value="1"/>
</dbReference>
<keyword evidence="1" id="KW-0863">Zinc-finger</keyword>
<keyword evidence="7" id="KW-1185">Reference proteome</keyword>
<accession>A0A9W8EK92</accession>
<dbReference type="GO" id="GO:0005634">
    <property type="term" value="C:nucleus"/>
    <property type="evidence" value="ECO:0007669"/>
    <property type="project" value="TreeGrafter"/>
</dbReference>
<dbReference type="InterPro" id="IPR009057">
    <property type="entry name" value="Homeodomain-like_sf"/>
</dbReference>
<reference evidence="6" key="1">
    <citation type="submission" date="2022-07" db="EMBL/GenBank/DDBJ databases">
        <title>Phylogenomic reconstructions and comparative analyses of Kickxellomycotina fungi.</title>
        <authorList>
            <person name="Reynolds N.K."/>
            <person name="Stajich J.E."/>
            <person name="Barry K."/>
            <person name="Grigoriev I.V."/>
            <person name="Crous P."/>
            <person name="Smith M.E."/>
        </authorList>
    </citation>
    <scope>NUCLEOTIDE SEQUENCE</scope>
    <source>
        <strain evidence="6">IMI 214461</strain>
    </source>
</reference>
<dbReference type="PANTHER" id="PTHR45614:SF51">
    <property type="entry name" value="MYB-LIKE DNA-BINDING PROTEIN BAS1"/>
    <property type="match status" value="1"/>
</dbReference>